<evidence type="ECO:0000256" key="4">
    <source>
        <dbReference type="ARBA" id="ARBA00022679"/>
    </source>
</evidence>
<dbReference type="SUPFAM" id="SSF53756">
    <property type="entry name" value="UDP-Glycosyltransferase/glycogen phosphorylase"/>
    <property type="match status" value="1"/>
</dbReference>
<evidence type="ECO:0000313" key="8">
    <source>
        <dbReference type="Proteomes" id="UP001055093"/>
    </source>
</evidence>
<dbReference type="EMBL" id="BPRE01000012">
    <property type="protein sequence ID" value="GJE77125.1"/>
    <property type="molecule type" value="Genomic_DNA"/>
</dbReference>
<keyword evidence="3" id="KW-0328">Glycosyltransferase</keyword>
<dbReference type="RefSeq" id="WP_137831696.1">
    <property type="nucleotide sequence ID" value="NZ_BPRE01000012.1"/>
</dbReference>
<reference evidence="7" key="1">
    <citation type="journal article" date="2021" name="Front. Microbiol.">
        <title>Comprehensive Comparative Genomics and Phenotyping of Methylobacterium Species.</title>
        <authorList>
            <person name="Alessa O."/>
            <person name="Ogura Y."/>
            <person name="Fujitani Y."/>
            <person name="Takami H."/>
            <person name="Hayashi T."/>
            <person name="Sahin N."/>
            <person name="Tani A."/>
        </authorList>
    </citation>
    <scope>NUCLEOTIDE SEQUENCE</scope>
    <source>
        <strain evidence="7">DSM 14458</strain>
    </source>
</reference>
<dbReference type="InterPro" id="IPR039042">
    <property type="entry name" value="Alg13-like"/>
</dbReference>
<dbReference type="Gene3D" id="3.40.50.2000">
    <property type="entry name" value="Glycogen Phosphorylase B"/>
    <property type="match status" value="1"/>
</dbReference>
<dbReference type="InterPro" id="IPR007235">
    <property type="entry name" value="Glyco_trans_28_C"/>
</dbReference>
<comment type="similarity">
    <text evidence="2">Belongs to the glycosyltransferase 28 family.</text>
</comment>
<dbReference type="Proteomes" id="UP001055093">
    <property type="component" value="Unassembled WGS sequence"/>
</dbReference>
<feature type="domain" description="Glycosyl transferase family 28 C-terminal" evidence="6">
    <location>
        <begin position="1"/>
        <end position="132"/>
    </location>
</feature>
<evidence type="ECO:0000313" key="7">
    <source>
        <dbReference type="EMBL" id="GJE77125.1"/>
    </source>
</evidence>
<dbReference type="PANTHER" id="PTHR12867">
    <property type="entry name" value="GLYCOSYL TRANSFERASE-RELATED"/>
    <property type="match status" value="1"/>
</dbReference>
<keyword evidence="8" id="KW-1185">Reference proteome</keyword>
<evidence type="ECO:0000256" key="5">
    <source>
        <dbReference type="ARBA" id="ARBA00022824"/>
    </source>
</evidence>
<dbReference type="Pfam" id="PF04101">
    <property type="entry name" value="Glyco_tran_28_C"/>
    <property type="match status" value="1"/>
</dbReference>
<name>A0ABQ4UZ70_9HYPH</name>
<keyword evidence="5" id="KW-0256">Endoplasmic reticulum</keyword>
<reference evidence="7" key="2">
    <citation type="submission" date="2021-08" db="EMBL/GenBank/DDBJ databases">
        <authorList>
            <person name="Tani A."/>
            <person name="Ola A."/>
            <person name="Ogura Y."/>
            <person name="Katsura K."/>
            <person name="Hayashi T."/>
        </authorList>
    </citation>
    <scope>NUCLEOTIDE SEQUENCE</scope>
    <source>
        <strain evidence="7">DSM 14458</strain>
    </source>
</reference>
<evidence type="ECO:0000256" key="1">
    <source>
        <dbReference type="ARBA" id="ARBA00004240"/>
    </source>
</evidence>
<evidence type="ECO:0000256" key="2">
    <source>
        <dbReference type="ARBA" id="ARBA00006962"/>
    </source>
</evidence>
<protein>
    <recommendedName>
        <fullName evidence="6">Glycosyl transferase family 28 C-terminal domain-containing protein</fullName>
    </recommendedName>
</protein>
<dbReference type="PANTHER" id="PTHR12867:SF6">
    <property type="entry name" value="N-ACETYLGLUCOSAMINYLDIPHOSPHODOLICHOL N-ACETYLGLUCOSAMINYLTRANSFERASE"/>
    <property type="match status" value="1"/>
</dbReference>
<keyword evidence="4" id="KW-0808">Transferase</keyword>
<gene>
    <name evidence="7" type="ORF">BGCPKDLD_3726</name>
</gene>
<comment type="caution">
    <text evidence="7">The sequence shown here is derived from an EMBL/GenBank/DDBJ whole genome shotgun (WGS) entry which is preliminary data.</text>
</comment>
<sequence length="163" mass="17798">MIFVTVGVQLPFDRLVGAVDTWAGTRDRSDVVAQIGASKYVPKHIRCQATMTPTEFKRCVTEATAVVAHAGMGSIITALELGKPILIMPRRAALGEHRNDHQMSTARLMAEQNIVTVAQDEDELVDYLDRIETLGRSAGISSHAGSQLVGRISAFIAEVDRRR</sequence>
<evidence type="ECO:0000256" key="3">
    <source>
        <dbReference type="ARBA" id="ARBA00022676"/>
    </source>
</evidence>
<organism evidence="7 8">
    <name type="scientific">Methylorubrum suomiense</name>
    <dbReference type="NCBI Taxonomy" id="144191"/>
    <lineage>
        <taxon>Bacteria</taxon>
        <taxon>Pseudomonadati</taxon>
        <taxon>Pseudomonadota</taxon>
        <taxon>Alphaproteobacteria</taxon>
        <taxon>Hyphomicrobiales</taxon>
        <taxon>Methylobacteriaceae</taxon>
        <taxon>Methylorubrum</taxon>
    </lineage>
</organism>
<evidence type="ECO:0000259" key="6">
    <source>
        <dbReference type="Pfam" id="PF04101"/>
    </source>
</evidence>
<proteinExistence type="inferred from homology"/>
<comment type="subcellular location">
    <subcellularLocation>
        <location evidence="1">Endoplasmic reticulum</location>
    </subcellularLocation>
</comment>
<accession>A0ABQ4UZ70</accession>